<accession>A0A150K3Y0</accession>
<name>A0A150K3Y0_HEYCO</name>
<comment type="caution">
    <text evidence="1">The sequence shown here is derived from an EMBL/GenBank/DDBJ whole genome shotgun (WGS) entry which is preliminary data.</text>
</comment>
<evidence type="ECO:0000313" key="1">
    <source>
        <dbReference type="EMBL" id="KYC64315.1"/>
    </source>
</evidence>
<dbReference type="Proteomes" id="UP000075304">
    <property type="component" value="Unassembled WGS sequence"/>
</dbReference>
<evidence type="ECO:0000313" key="2">
    <source>
        <dbReference type="Proteomes" id="UP000075304"/>
    </source>
</evidence>
<gene>
    <name evidence="1" type="ORF">B4099_0507</name>
</gene>
<proteinExistence type="predicted"/>
<sequence length="65" mass="7243">MAGPAVFFMAVFVNRAACRSLHLKRLAGNCCKRQVSTVFPCEAITKANLFPKTMIKLSQTCHERV</sequence>
<dbReference type="AlphaFoldDB" id="A0A150K3Y0"/>
<protein>
    <submittedName>
        <fullName evidence="1">Uncharacterized protein</fullName>
    </submittedName>
</protein>
<dbReference type="EMBL" id="LQYI01000101">
    <property type="protein sequence ID" value="KYC64315.1"/>
    <property type="molecule type" value="Genomic_DNA"/>
</dbReference>
<reference evidence="1 2" key="1">
    <citation type="submission" date="2016-01" db="EMBL/GenBank/DDBJ databases">
        <title>Genome Sequences of Twelve Sporeforming Bacillus Species Isolated from Foods.</title>
        <authorList>
            <person name="Berendsen E.M."/>
            <person name="Wells-Bennik M.H."/>
            <person name="Krawcyk A.O."/>
            <person name="De Jong A."/>
            <person name="Holsappel S."/>
            <person name="Eijlander R.T."/>
            <person name="Kuipers O.P."/>
        </authorList>
    </citation>
    <scope>NUCLEOTIDE SEQUENCE [LARGE SCALE GENOMIC DNA]</scope>
    <source>
        <strain evidence="1 2">B4099</strain>
    </source>
</reference>
<dbReference type="PATRIC" id="fig|1398.25.peg.632"/>
<organism evidence="1 2">
    <name type="scientific">Heyndrickxia coagulans</name>
    <name type="common">Weizmannia coagulans</name>
    <dbReference type="NCBI Taxonomy" id="1398"/>
    <lineage>
        <taxon>Bacteria</taxon>
        <taxon>Bacillati</taxon>
        <taxon>Bacillota</taxon>
        <taxon>Bacilli</taxon>
        <taxon>Bacillales</taxon>
        <taxon>Bacillaceae</taxon>
        <taxon>Heyndrickxia</taxon>
    </lineage>
</organism>